<comment type="caution">
    <text evidence="3">The sequence shown here is derived from an EMBL/GenBank/DDBJ whole genome shotgun (WGS) entry which is preliminary data.</text>
</comment>
<evidence type="ECO:0000313" key="3">
    <source>
        <dbReference type="EMBL" id="GLD33710.1"/>
    </source>
</evidence>
<feature type="region of interest" description="Disordered" evidence="1">
    <location>
        <begin position="63"/>
        <end position="87"/>
    </location>
</feature>
<protein>
    <submittedName>
        <fullName evidence="3">Uncharacterized protein</fullName>
    </submittedName>
</protein>
<evidence type="ECO:0000256" key="1">
    <source>
        <dbReference type="SAM" id="MobiDB-lite"/>
    </source>
</evidence>
<dbReference type="AlphaFoldDB" id="A0A9P3QDF1"/>
<organism evidence="3 4">
    <name type="scientific">Mycobacterium kiyosense</name>
    <dbReference type="NCBI Taxonomy" id="2871094"/>
    <lineage>
        <taxon>Bacteria</taxon>
        <taxon>Bacillati</taxon>
        <taxon>Actinomycetota</taxon>
        <taxon>Actinomycetes</taxon>
        <taxon>Mycobacteriales</taxon>
        <taxon>Mycobacteriaceae</taxon>
        <taxon>Mycobacterium</taxon>
    </lineage>
</organism>
<dbReference type="EMBL" id="BRXE01000064">
    <property type="protein sequence ID" value="GLB84895.1"/>
    <property type="molecule type" value="Genomic_DNA"/>
</dbReference>
<dbReference type="Proteomes" id="UP001064782">
    <property type="component" value="Unassembled WGS sequence"/>
</dbReference>
<keyword evidence="4" id="KW-1185">Reference proteome</keyword>
<name>A0A9P3QDF1_9MYCO</name>
<dbReference type="Proteomes" id="UP001165663">
    <property type="component" value="Unassembled WGS sequence"/>
</dbReference>
<sequence>MSPGHADWHKPILTITRLGPKQTNFHSNSDEIIQTVSCGSSTLHLIRPSAGIFCGMASVSVLPEPSDGDRPPGHDKRQVSTLTAAHPPESWPIMRATMEE</sequence>
<evidence type="ECO:0000313" key="4">
    <source>
        <dbReference type="Proteomes" id="UP001064782"/>
    </source>
</evidence>
<feature type="compositionally biased region" description="Basic and acidic residues" evidence="1">
    <location>
        <begin position="67"/>
        <end position="78"/>
    </location>
</feature>
<reference evidence="3" key="1">
    <citation type="submission" date="2022-08" db="EMBL/GenBank/DDBJ databases">
        <title>Mycobacterium kiyosense sp. nov., scotochromogenic slow-glowing species isolated from respiratory specimens.</title>
        <authorList>
            <person name="Fukano H."/>
            <person name="Kazumi Y."/>
            <person name="Sakagami N."/>
            <person name="Ato M."/>
            <person name="Mitarai S."/>
            <person name="Hoshino Y."/>
        </authorList>
    </citation>
    <scope>NUCLEOTIDE SEQUENCE</scope>
    <source>
        <strain evidence="3">1413</strain>
        <strain evidence="2">SRL2020-028</strain>
    </source>
</reference>
<dbReference type="EMBL" id="BRZI01000100">
    <property type="protein sequence ID" value="GLD33710.1"/>
    <property type="molecule type" value="Genomic_DNA"/>
</dbReference>
<accession>A0A9P3QDF1</accession>
<proteinExistence type="predicted"/>
<gene>
    <name evidence="3" type="ORF">Mkiyose1413_55930</name>
    <name evidence="2" type="ORF">SRL2020028_41510</name>
</gene>
<evidence type="ECO:0000313" key="2">
    <source>
        <dbReference type="EMBL" id="GLB84895.1"/>
    </source>
</evidence>